<evidence type="ECO:0000313" key="3">
    <source>
        <dbReference type="Proteomes" id="UP000253226"/>
    </source>
</evidence>
<proteinExistence type="predicted"/>
<dbReference type="AlphaFoldDB" id="A0A367WER3"/>
<dbReference type="EMBL" id="JPWF01000002">
    <property type="protein sequence ID" value="RCK39071.1"/>
    <property type="molecule type" value="Genomic_DNA"/>
</dbReference>
<keyword evidence="1" id="KW-1133">Transmembrane helix</keyword>
<evidence type="ECO:0000256" key="1">
    <source>
        <dbReference type="SAM" id="Phobius"/>
    </source>
</evidence>
<reference evidence="2 3" key="1">
    <citation type="submission" date="2014-07" db="EMBL/GenBank/DDBJ databases">
        <title>Draft genome sequence of Thalassospira profundimaris 35.</title>
        <authorList>
            <person name="Lai Q."/>
            <person name="Shao Z."/>
        </authorList>
    </citation>
    <scope>NUCLEOTIDE SEQUENCE [LARGE SCALE GENOMIC DNA]</scope>
    <source>
        <strain evidence="2 3">35</strain>
    </source>
</reference>
<name>A0A367WER3_9PROT</name>
<dbReference type="OrthoDB" id="7358234at2"/>
<dbReference type="Proteomes" id="UP000253226">
    <property type="component" value="Unassembled WGS sequence"/>
</dbReference>
<feature type="transmembrane region" description="Helical" evidence="1">
    <location>
        <begin position="55"/>
        <end position="75"/>
    </location>
</feature>
<gene>
    <name evidence="2" type="ORF">TH19_04600</name>
</gene>
<dbReference type="RefSeq" id="WP_114101115.1">
    <property type="nucleotide sequence ID" value="NZ_JPWF01000002.1"/>
</dbReference>
<evidence type="ECO:0000313" key="2">
    <source>
        <dbReference type="EMBL" id="RCK39071.1"/>
    </source>
</evidence>
<comment type="caution">
    <text evidence="2">The sequence shown here is derived from an EMBL/GenBank/DDBJ whole genome shotgun (WGS) entry which is preliminary data.</text>
</comment>
<keyword evidence="1" id="KW-0812">Transmembrane</keyword>
<protein>
    <submittedName>
        <fullName evidence="2">Uncharacterized protein</fullName>
    </submittedName>
</protein>
<keyword evidence="1" id="KW-0472">Membrane</keyword>
<sequence length="83" mass="8851">MSAEKGQSNAPEKPVKKGLSNGVYFKIMGYLLTAGWVGFILAASGGDTAHPLFDYIFVVPLAGWIIGMIVARIIIKKSGADRP</sequence>
<accession>A0A367WER3</accession>
<organism evidence="2 3">
    <name type="scientific">Thalassospira profundimaris</name>
    <dbReference type="NCBI Taxonomy" id="502049"/>
    <lineage>
        <taxon>Bacteria</taxon>
        <taxon>Pseudomonadati</taxon>
        <taxon>Pseudomonadota</taxon>
        <taxon>Alphaproteobacteria</taxon>
        <taxon>Rhodospirillales</taxon>
        <taxon>Thalassospiraceae</taxon>
        <taxon>Thalassospira</taxon>
    </lineage>
</organism>
<feature type="transmembrane region" description="Helical" evidence="1">
    <location>
        <begin position="23"/>
        <end position="43"/>
    </location>
</feature>